<dbReference type="GO" id="GO:0004190">
    <property type="term" value="F:aspartic-type endopeptidase activity"/>
    <property type="evidence" value="ECO:0007669"/>
    <property type="project" value="UniProtKB-KW"/>
</dbReference>
<dbReference type="PROSITE" id="PS00141">
    <property type="entry name" value="ASP_PROTEASE"/>
    <property type="match status" value="1"/>
</dbReference>
<dbReference type="InterPro" id="IPR032799">
    <property type="entry name" value="TAXi_C"/>
</dbReference>
<dbReference type="PROSITE" id="PS51767">
    <property type="entry name" value="PEPTIDASE_A1"/>
    <property type="match status" value="1"/>
</dbReference>
<dbReference type="Proteomes" id="UP001515500">
    <property type="component" value="Chromosome 16"/>
</dbReference>
<dbReference type="InterPro" id="IPR034161">
    <property type="entry name" value="Pepsin-like_plant"/>
</dbReference>
<dbReference type="AlphaFoldDB" id="A0AB40CMV8"/>
<evidence type="ECO:0000256" key="2">
    <source>
        <dbReference type="ARBA" id="ARBA00022670"/>
    </source>
</evidence>
<sequence length="348" mass="37559">MELEIGTPPVKMVAIADTGSDLVWVQCKPCDQCYNQTDPIFDPSKSSTFKGSVSCKDDICLAIPTPICLNNQCNYVYEYADGSLTTGNLSRDTFTFSSGSNESSSSIPGIAFGCSHDSASAGSFEPNVDGLVGLGSGGASLVRQLDSSIHGKFSYCLAPYTENTTSTLNFGDNALVNDPGFITIPMVRRSVTFYVVKLQSIAVGKDTIPNESLDTNIIVDSGTTISFIPDIPLKKLIDDLSKMVNLTRTNDPQNYFSLCYSHPIKDPPYPFPDITFTFDKPPHDGASIVLTPMQAFIYVSDNVLCLALQDKNQVGISILGNVAQQNMHVGYDLNNNVLSMAPANCSKF</sequence>
<protein>
    <submittedName>
        <fullName evidence="10">Aspartic proteinase CDR1-like</fullName>
    </submittedName>
</protein>
<dbReference type="PANTHER" id="PTHR47967">
    <property type="entry name" value="OS07G0603500 PROTEIN-RELATED"/>
    <property type="match status" value="1"/>
</dbReference>
<keyword evidence="3 7" id="KW-0064">Aspartyl protease</keyword>
<dbReference type="InterPro" id="IPR021109">
    <property type="entry name" value="Peptidase_aspartic_dom_sf"/>
</dbReference>
<dbReference type="InterPro" id="IPR001461">
    <property type="entry name" value="Aspartic_peptidase_A1"/>
</dbReference>
<keyword evidence="4 7" id="KW-0378">Hydrolase</keyword>
<proteinExistence type="inferred from homology"/>
<keyword evidence="9" id="KW-1185">Reference proteome</keyword>
<dbReference type="GeneID" id="120278636"/>
<evidence type="ECO:0000256" key="1">
    <source>
        <dbReference type="ARBA" id="ARBA00007447"/>
    </source>
</evidence>
<dbReference type="Pfam" id="PF14543">
    <property type="entry name" value="TAXi_N"/>
    <property type="match status" value="1"/>
</dbReference>
<dbReference type="GO" id="GO:0005576">
    <property type="term" value="C:extracellular region"/>
    <property type="evidence" value="ECO:0007669"/>
    <property type="project" value="TreeGrafter"/>
</dbReference>
<feature type="active site" evidence="6">
    <location>
        <position position="17"/>
    </location>
</feature>
<gene>
    <name evidence="10" type="primary">LOC120278636</name>
</gene>
<feature type="domain" description="Peptidase A1" evidence="8">
    <location>
        <begin position="1"/>
        <end position="341"/>
    </location>
</feature>
<dbReference type="RefSeq" id="XP_039141304.1">
    <property type="nucleotide sequence ID" value="XM_039285370.1"/>
</dbReference>
<dbReference type="FunFam" id="2.40.70.10:FF:000031">
    <property type="entry name" value="Aspartyl protease AED1"/>
    <property type="match status" value="1"/>
</dbReference>
<dbReference type="SUPFAM" id="SSF50630">
    <property type="entry name" value="Acid proteases"/>
    <property type="match status" value="1"/>
</dbReference>
<evidence type="ECO:0000313" key="9">
    <source>
        <dbReference type="Proteomes" id="UP001515500"/>
    </source>
</evidence>
<comment type="similarity">
    <text evidence="1 7">Belongs to the peptidase A1 family.</text>
</comment>
<organism evidence="9 10">
    <name type="scientific">Dioscorea cayennensis subsp. rotundata</name>
    <name type="common">White Guinea yam</name>
    <name type="synonym">Dioscorea rotundata</name>
    <dbReference type="NCBI Taxonomy" id="55577"/>
    <lineage>
        <taxon>Eukaryota</taxon>
        <taxon>Viridiplantae</taxon>
        <taxon>Streptophyta</taxon>
        <taxon>Embryophyta</taxon>
        <taxon>Tracheophyta</taxon>
        <taxon>Spermatophyta</taxon>
        <taxon>Magnoliopsida</taxon>
        <taxon>Liliopsida</taxon>
        <taxon>Dioscoreales</taxon>
        <taxon>Dioscoreaceae</taxon>
        <taxon>Dioscorea</taxon>
    </lineage>
</organism>
<dbReference type="InterPro" id="IPR051708">
    <property type="entry name" value="Plant_Aspart_Prot_A1"/>
</dbReference>
<feature type="active site" evidence="6">
    <location>
        <position position="220"/>
    </location>
</feature>
<dbReference type="GO" id="GO:0006508">
    <property type="term" value="P:proteolysis"/>
    <property type="evidence" value="ECO:0007669"/>
    <property type="project" value="UniProtKB-KW"/>
</dbReference>
<evidence type="ECO:0000256" key="7">
    <source>
        <dbReference type="RuleBase" id="RU000454"/>
    </source>
</evidence>
<evidence type="ECO:0000256" key="3">
    <source>
        <dbReference type="ARBA" id="ARBA00022750"/>
    </source>
</evidence>
<accession>A0AB40CMV8</accession>
<reference evidence="10" key="1">
    <citation type="submission" date="2025-08" db="UniProtKB">
        <authorList>
            <consortium name="RefSeq"/>
        </authorList>
    </citation>
    <scope>IDENTIFICATION</scope>
</reference>
<dbReference type="PRINTS" id="PR00792">
    <property type="entry name" value="PEPSIN"/>
</dbReference>
<keyword evidence="5" id="KW-0325">Glycoprotein</keyword>
<evidence type="ECO:0000259" key="8">
    <source>
        <dbReference type="PROSITE" id="PS51767"/>
    </source>
</evidence>
<dbReference type="Pfam" id="PF14541">
    <property type="entry name" value="TAXi_C"/>
    <property type="match status" value="1"/>
</dbReference>
<evidence type="ECO:0000256" key="6">
    <source>
        <dbReference type="PIRSR" id="PIRSR601461-1"/>
    </source>
</evidence>
<name>A0AB40CMV8_DIOCR</name>
<evidence type="ECO:0000313" key="10">
    <source>
        <dbReference type="RefSeq" id="XP_039141304.1"/>
    </source>
</evidence>
<dbReference type="InterPro" id="IPR033121">
    <property type="entry name" value="PEPTIDASE_A1"/>
</dbReference>
<dbReference type="InterPro" id="IPR032861">
    <property type="entry name" value="TAXi_N"/>
</dbReference>
<dbReference type="PANTHER" id="PTHR47967:SF128">
    <property type="entry name" value="ASPARTIC PROTEINASE CDR1-LIKE"/>
    <property type="match status" value="1"/>
</dbReference>
<evidence type="ECO:0000256" key="4">
    <source>
        <dbReference type="ARBA" id="ARBA00022801"/>
    </source>
</evidence>
<keyword evidence="2 7" id="KW-0645">Protease</keyword>
<dbReference type="CDD" id="cd05476">
    <property type="entry name" value="pepsin_A_like_plant"/>
    <property type="match status" value="1"/>
</dbReference>
<dbReference type="InterPro" id="IPR001969">
    <property type="entry name" value="Aspartic_peptidase_AS"/>
</dbReference>
<dbReference type="Gene3D" id="2.40.70.10">
    <property type="entry name" value="Acid Proteases"/>
    <property type="match status" value="2"/>
</dbReference>
<evidence type="ECO:0000256" key="5">
    <source>
        <dbReference type="ARBA" id="ARBA00023180"/>
    </source>
</evidence>